<evidence type="ECO:0000313" key="3">
    <source>
        <dbReference type="Proteomes" id="UP001177670"/>
    </source>
</evidence>
<keyword evidence="3" id="KW-1185">Reference proteome</keyword>
<dbReference type="AlphaFoldDB" id="A0AA40KND0"/>
<dbReference type="EMBL" id="JAHYIQ010000013">
    <property type="protein sequence ID" value="KAK1126873.1"/>
    <property type="molecule type" value="Genomic_DNA"/>
</dbReference>
<accession>A0AA40KND0</accession>
<reference evidence="2" key="1">
    <citation type="submission" date="2021-10" db="EMBL/GenBank/DDBJ databases">
        <title>Melipona bicolor Genome sequencing and assembly.</title>
        <authorList>
            <person name="Araujo N.S."/>
            <person name="Arias M.C."/>
        </authorList>
    </citation>
    <scope>NUCLEOTIDE SEQUENCE</scope>
    <source>
        <strain evidence="2">USP_2M_L1-L4_2017</strain>
        <tissue evidence="2">Whole body</tissue>
    </source>
</reference>
<evidence type="ECO:0000313" key="2">
    <source>
        <dbReference type="EMBL" id="KAK1126873.1"/>
    </source>
</evidence>
<protein>
    <submittedName>
        <fullName evidence="2">Uncharacterized protein</fullName>
    </submittedName>
</protein>
<gene>
    <name evidence="2" type="ORF">K0M31_004494</name>
</gene>
<feature type="region of interest" description="Disordered" evidence="1">
    <location>
        <begin position="42"/>
        <end position="77"/>
    </location>
</feature>
<comment type="caution">
    <text evidence="2">The sequence shown here is derived from an EMBL/GenBank/DDBJ whole genome shotgun (WGS) entry which is preliminary data.</text>
</comment>
<evidence type="ECO:0000256" key="1">
    <source>
        <dbReference type="SAM" id="MobiDB-lite"/>
    </source>
</evidence>
<proteinExistence type="predicted"/>
<feature type="region of interest" description="Disordered" evidence="1">
    <location>
        <begin position="121"/>
        <end position="141"/>
    </location>
</feature>
<organism evidence="2 3">
    <name type="scientific">Melipona bicolor</name>
    <dbReference type="NCBI Taxonomy" id="60889"/>
    <lineage>
        <taxon>Eukaryota</taxon>
        <taxon>Metazoa</taxon>
        <taxon>Ecdysozoa</taxon>
        <taxon>Arthropoda</taxon>
        <taxon>Hexapoda</taxon>
        <taxon>Insecta</taxon>
        <taxon>Pterygota</taxon>
        <taxon>Neoptera</taxon>
        <taxon>Endopterygota</taxon>
        <taxon>Hymenoptera</taxon>
        <taxon>Apocrita</taxon>
        <taxon>Aculeata</taxon>
        <taxon>Apoidea</taxon>
        <taxon>Anthophila</taxon>
        <taxon>Apidae</taxon>
        <taxon>Melipona</taxon>
    </lineage>
</organism>
<dbReference type="Proteomes" id="UP001177670">
    <property type="component" value="Unassembled WGS sequence"/>
</dbReference>
<feature type="compositionally biased region" description="Polar residues" evidence="1">
    <location>
        <begin position="58"/>
        <end position="69"/>
    </location>
</feature>
<sequence length="141" mass="15857">MEKDDDAGVLRIDQDELLFTVNLAPLYHTIYLLFTLPNRNRPSQSGTNNAGFIKQVRRQSTGSTEQKNGLASDLPKKRSRAMDKHFCASFKTLFQLALVNRRVLVEYESCFRRIVHTTGERGAGPATSITTNRVKEPASKS</sequence>
<name>A0AA40KND0_9HYME</name>